<name>A0A101I530_9BACT</name>
<proteinExistence type="predicted"/>
<dbReference type="AlphaFoldDB" id="A0A101I530"/>
<dbReference type="PATRIC" id="fig|1236046.5.peg.1070"/>
<dbReference type="InterPro" id="IPR011060">
    <property type="entry name" value="RibuloseP-bd_barrel"/>
</dbReference>
<dbReference type="GO" id="GO:0004590">
    <property type="term" value="F:orotidine-5'-phosphate decarboxylase activity"/>
    <property type="evidence" value="ECO:0007669"/>
    <property type="project" value="InterPro"/>
</dbReference>
<dbReference type="GO" id="GO:0033982">
    <property type="term" value="F:3-dehydro-L-gulonate-6-phosphate decarboxylase activity"/>
    <property type="evidence" value="ECO:0007669"/>
    <property type="project" value="TreeGrafter"/>
</dbReference>
<dbReference type="Proteomes" id="UP000055014">
    <property type="component" value="Unassembled WGS sequence"/>
</dbReference>
<evidence type="ECO:0000259" key="3">
    <source>
        <dbReference type="SMART" id="SM00934"/>
    </source>
</evidence>
<comment type="caution">
    <text evidence="4">The sequence shown here is derived from an EMBL/GenBank/DDBJ whole genome shotgun (WGS) entry which is preliminary data.</text>
</comment>
<dbReference type="EMBL" id="LGGW01000126">
    <property type="protein sequence ID" value="KUK88745.1"/>
    <property type="molecule type" value="Genomic_DNA"/>
</dbReference>
<dbReference type="GO" id="GO:0006207">
    <property type="term" value="P:'de novo' pyrimidine nucleobase biosynthetic process"/>
    <property type="evidence" value="ECO:0007669"/>
    <property type="project" value="InterPro"/>
</dbReference>
<evidence type="ECO:0000313" key="5">
    <source>
        <dbReference type="Proteomes" id="UP000055014"/>
    </source>
</evidence>
<accession>A0A101I530</accession>
<organism evidence="4 5">
    <name type="scientific">Mesotoga infera</name>
    <dbReference type="NCBI Taxonomy" id="1236046"/>
    <lineage>
        <taxon>Bacteria</taxon>
        <taxon>Thermotogati</taxon>
        <taxon>Thermotogota</taxon>
        <taxon>Thermotogae</taxon>
        <taxon>Kosmotogales</taxon>
        <taxon>Kosmotogaceae</taxon>
        <taxon>Mesotoga</taxon>
    </lineage>
</organism>
<dbReference type="InterPro" id="IPR013785">
    <property type="entry name" value="Aldolase_TIM"/>
</dbReference>
<dbReference type="GO" id="GO:0019854">
    <property type="term" value="P:L-ascorbic acid catabolic process"/>
    <property type="evidence" value="ECO:0007669"/>
    <property type="project" value="TreeGrafter"/>
</dbReference>
<protein>
    <submittedName>
        <fullName evidence="4">3-hexulose-6-phosphate synthase family protein</fullName>
    </submittedName>
</protein>
<reference evidence="5" key="1">
    <citation type="journal article" date="2015" name="MBio">
        <title>Genome-Resolved Metagenomic Analysis Reveals Roles for Candidate Phyla and Other Microbial Community Members in Biogeochemical Transformations in Oil Reservoirs.</title>
        <authorList>
            <person name="Hu P."/>
            <person name="Tom L."/>
            <person name="Singh A."/>
            <person name="Thomas B.C."/>
            <person name="Baker B.J."/>
            <person name="Piceno Y.M."/>
            <person name="Andersen G.L."/>
            <person name="Banfield J.F."/>
        </authorList>
    </citation>
    <scope>NUCLEOTIDE SEQUENCE [LARGE SCALE GENOMIC DNA]</scope>
</reference>
<sequence length="218" mass="23596">MMIRLQLANDTHIKASFLKTAKEVADYIDILEVGTPAVLAHGAALVREISEILPDHEILADMKIVDGGYLEAAMAFENGADIVTVLGFASFKTISEVRKAADQFGGELMLDTIEISDLQSFAEKVSPLSPDYVCVHTSADLSGVGESMHLLEYAKKIEIIRRVLPETKIAVAGGISPENLSHVFPLKPDIVIAGRSIWEAADPARVASEIKKRLEKGS</sequence>
<dbReference type="PANTHER" id="PTHR35039:SF3">
    <property type="entry name" value="3-KETO-L-GULONATE-6-PHOSPHATE DECARBOXYLASE SGBH-RELATED"/>
    <property type="match status" value="1"/>
</dbReference>
<gene>
    <name evidence="4" type="ORF">XE02_1208</name>
</gene>
<dbReference type="FunFam" id="3.20.20.70:FF:000022">
    <property type="entry name" value="3-keto-L-gulonate-6-phosphate decarboxylase UlaD"/>
    <property type="match status" value="1"/>
</dbReference>
<dbReference type="SUPFAM" id="SSF51366">
    <property type="entry name" value="Ribulose-phoshate binding barrel"/>
    <property type="match status" value="1"/>
</dbReference>
<dbReference type="PANTHER" id="PTHR35039">
    <property type="entry name" value="3-KETO-L-GULONATE-6-PHOSPHATE DECARBOXYLASE SGBH-RELATED"/>
    <property type="match status" value="1"/>
</dbReference>
<dbReference type="SMART" id="SM00934">
    <property type="entry name" value="OMPdecase"/>
    <property type="match status" value="1"/>
</dbReference>
<evidence type="ECO:0000256" key="2">
    <source>
        <dbReference type="ARBA" id="ARBA00023277"/>
    </source>
</evidence>
<keyword evidence="1" id="KW-0456">Lyase</keyword>
<evidence type="ECO:0000313" key="4">
    <source>
        <dbReference type="EMBL" id="KUK88745.1"/>
    </source>
</evidence>
<dbReference type="InterPro" id="IPR001754">
    <property type="entry name" value="OMPdeCOase_dom"/>
</dbReference>
<dbReference type="Gene3D" id="3.20.20.70">
    <property type="entry name" value="Aldolase class I"/>
    <property type="match status" value="1"/>
</dbReference>
<dbReference type="Pfam" id="PF00215">
    <property type="entry name" value="OMPdecase"/>
    <property type="match status" value="1"/>
</dbReference>
<keyword evidence="2" id="KW-0119">Carbohydrate metabolism</keyword>
<feature type="domain" description="Orotidine 5'-phosphate decarboxylase" evidence="3">
    <location>
        <begin position="4"/>
        <end position="210"/>
    </location>
</feature>
<evidence type="ECO:0000256" key="1">
    <source>
        <dbReference type="ARBA" id="ARBA00023239"/>
    </source>
</evidence>